<dbReference type="RefSeq" id="WP_252749709.1">
    <property type="nucleotide sequence ID" value="NZ_CP097116.1"/>
</dbReference>
<dbReference type="InterPro" id="IPR050452">
    <property type="entry name" value="Metacaspase"/>
</dbReference>
<proteinExistence type="predicted"/>
<accession>A0ABY5BMA3</accession>
<dbReference type="PANTHER" id="PTHR48104">
    <property type="entry name" value="METACASPASE-4"/>
    <property type="match status" value="1"/>
</dbReference>
<dbReference type="InterPro" id="IPR011600">
    <property type="entry name" value="Pept_C14_caspase"/>
</dbReference>
<feature type="domain" description="Peptidase C14 caspase" evidence="1">
    <location>
        <begin position="3"/>
        <end position="182"/>
    </location>
</feature>
<evidence type="ECO:0000313" key="3">
    <source>
        <dbReference type="Proteomes" id="UP001056707"/>
    </source>
</evidence>
<dbReference type="Pfam" id="PF00656">
    <property type="entry name" value="Peptidase_C14"/>
    <property type="match status" value="1"/>
</dbReference>
<dbReference type="Proteomes" id="UP001056707">
    <property type="component" value="Chromosome"/>
</dbReference>
<dbReference type="PANTHER" id="PTHR48104:SF30">
    <property type="entry name" value="METACASPASE-1"/>
    <property type="match status" value="1"/>
</dbReference>
<evidence type="ECO:0000313" key="2">
    <source>
        <dbReference type="EMBL" id="USS84807.1"/>
    </source>
</evidence>
<protein>
    <submittedName>
        <fullName evidence="2">Caspase family protein</fullName>
    </submittedName>
</protein>
<dbReference type="InterPro" id="IPR029030">
    <property type="entry name" value="Caspase-like_dom_sf"/>
</dbReference>
<name>A0ABY5BMA3_9LACO</name>
<dbReference type="EMBL" id="CP097116">
    <property type="protein sequence ID" value="USS84807.1"/>
    <property type="molecule type" value="Genomic_DNA"/>
</dbReference>
<dbReference type="Gene3D" id="3.40.50.1460">
    <property type="match status" value="1"/>
</dbReference>
<keyword evidence="3" id="KW-1185">Reference proteome</keyword>
<sequence length="324" mass="36235">MIKRKALIVGIDNYPNAKLKGCVNDAKSIASLLEKNEDDSPNFDVRLECNVPTKGKLKTYIKDLFSGNASVALFYFSGHGYSIDNENGIVTPDFSEGDMGITAGDLLEIANDSQIENKIIILDSCFSGSMGGSEPLKSNISAISKGLTIMTASSEKEPSLERGGHGLFTSLFIKALEGYASDIMGNITPAGIYSFIDQTLGPWDQRPIFKTNTQNFYYLRKSTPDVSLDVLRRIKNYFETENSEFELDPSYEFTNSPKEKHYIKKPYASSENVSKFKELQLYQKIGLVEPVDEDYMYFAAMNNKSCRLTFLGKRYFELAKDGKI</sequence>
<organism evidence="2 3">
    <name type="scientific">Fructilactobacillus myrtifloralis</name>
    <dbReference type="NCBI Taxonomy" id="2940301"/>
    <lineage>
        <taxon>Bacteria</taxon>
        <taxon>Bacillati</taxon>
        <taxon>Bacillota</taxon>
        <taxon>Bacilli</taxon>
        <taxon>Lactobacillales</taxon>
        <taxon>Lactobacillaceae</taxon>
        <taxon>Fructilactobacillus</taxon>
    </lineage>
</organism>
<gene>
    <name evidence="2" type="ORF">M3M35_05740</name>
</gene>
<reference evidence="2" key="1">
    <citation type="submission" date="2022-05" db="EMBL/GenBank/DDBJ databases">
        <authorList>
            <person name="Oliphant S.A."/>
            <person name="Watson-Haigh N.S."/>
            <person name="Sumby K.M."/>
            <person name="Gardner J.M."/>
            <person name="Jiranek V."/>
        </authorList>
    </citation>
    <scope>NUCLEOTIDE SEQUENCE</scope>
    <source>
        <strain evidence="2">KI16_H9</strain>
    </source>
</reference>
<evidence type="ECO:0000259" key="1">
    <source>
        <dbReference type="Pfam" id="PF00656"/>
    </source>
</evidence>
<dbReference type="SUPFAM" id="SSF52129">
    <property type="entry name" value="Caspase-like"/>
    <property type="match status" value="1"/>
</dbReference>